<keyword evidence="1" id="KW-1133">Transmembrane helix</keyword>
<dbReference type="Proteomes" id="UP000244523">
    <property type="component" value="Unassembled WGS sequence"/>
</dbReference>
<dbReference type="RefSeq" id="WP_108384891.1">
    <property type="nucleotide sequence ID" value="NZ_QBUD01000001.1"/>
</dbReference>
<organism evidence="2 3">
    <name type="scientific">Yoonia sediminilitoris</name>
    <dbReference type="NCBI Taxonomy" id="1286148"/>
    <lineage>
        <taxon>Bacteria</taxon>
        <taxon>Pseudomonadati</taxon>
        <taxon>Pseudomonadota</taxon>
        <taxon>Alphaproteobacteria</taxon>
        <taxon>Rhodobacterales</taxon>
        <taxon>Paracoccaceae</taxon>
        <taxon>Yoonia</taxon>
    </lineage>
</organism>
<keyword evidence="1" id="KW-0472">Membrane</keyword>
<accession>A0A2T6KRP9</accession>
<sequence length="94" mass="9828">MMASALGVAMILPGGIAWPVWTWAAIAGLAAGLSVCVIISWRDTPMGRFLQLVLGLTRQRRLLLLSGAIAGLLVFSLYACARATGTVLPPPTHG</sequence>
<comment type="caution">
    <text evidence="2">The sequence shown here is derived from an EMBL/GenBank/DDBJ whole genome shotgun (WGS) entry which is preliminary data.</text>
</comment>
<evidence type="ECO:0000313" key="2">
    <source>
        <dbReference type="EMBL" id="PUB19238.1"/>
    </source>
</evidence>
<keyword evidence="3" id="KW-1185">Reference proteome</keyword>
<keyword evidence="1" id="KW-0812">Transmembrane</keyword>
<name>A0A2T6KRP9_9RHOB</name>
<feature type="transmembrane region" description="Helical" evidence="1">
    <location>
        <begin position="62"/>
        <end position="84"/>
    </location>
</feature>
<reference evidence="2 3" key="1">
    <citation type="submission" date="2018-04" db="EMBL/GenBank/DDBJ databases">
        <title>Genomic Encyclopedia of Archaeal and Bacterial Type Strains, Phase II (KMG-II): from individual species to whole genera.</title>
        <authorList>
            <person name="Goeker M."/>
        </authorList>
    </citation>
    <scope>NUCLEOTIDE SEQUENCE [LARGE SCALE GENOMIC DNA]</scope>
    <source>
        <strain evidence="2 3">DSM 29955</strain>
    </source>
</reference>
<dbReference type="EMBL" id="QBUD01000001">
    <property type="protein sequence ID" value="PUB19238.1"/>
    <property type="molecule type" value="Genomic_DNA"/>
</dbReference>
<protein>
    <submittedName>
        <fullName evidence="2">Uncharacterized protein</fullName>
    </submittedName>
</protein>
<dbReference type="OrthoDB" id="9126302at2"/>
<dbReference type="AlphaFoldDB" id="A0A2T6KRP9"/>
<proteinExistence type="predicted"/>
<evidence type="ECO:0000256" key="1">
    <source>
        <dbReference type="SAM" id="Phobius"/>
    </source>
</evidence>
<evidence type="ECO:0000313" key="3">
    <source>
        <dbReference type="Proteomes" id="UP000244523"/>
    </source>
</evidence>
<feature type="transmembrane region" description="Helical" evidence="1">
    <location>
        <begin position="20"/>
        <end position="41"/>
    </location>
</feature>
<gene>
    <name evidence="2" type="ORF">C8N45_101833</name>
</gene>